<organism evidence="2 3">
    <name type="scientific">Panagrolaimus superbus</name>
    <dbReference type="NCBI Taxonomy" id="310955"/>
    <lineage>
        <taxon>Eukaryota</taxon>
        <taxon>Metazoa</taxon>
        <taxon>Ecdysozoa</taxon>
        <taxon>Nematoda</taxon>
        <taxon>Chromadorea</taxon>
        <taxon>Rhabditida</taxon>
        <taxon>Tylenchina</taxon>
        <taxon>Panagrolaimomorpha</taxon>
        <taxon>Panagrolaimoidea</taxon>
        <taxon>Panagrolaimidae</taxon>
        <taxon>Panagrolaimus</taxon>
    </lineage>
</organism>
<dbReference type="Pfam" id="PF00651">
    <property type="entry name" value="BTB"/>
    <property type="match status" value="1"/>
</dbReference>
<evidence type="ECO:0000259" key="1">
    <source>
        <dbReference type="PROSITE" id="PS50097"/>
    </source>
</evidence>
<dbReference type="Proteomes" id="UP000887577">
    <property type="component" value="Unplaced"/>
</dbReference>
<feature type="domain" description="BTB" evidence="1">
    <location>
        <begin position="50"/>
        <end position="122"/>
    </location>
</feature>
<dbReference type="PANTHER" id="PTHR46672">
    <property type="entry name" value="OS08G0495500 PROTEIN-RELATED"/>
    <property type="match status" value="1"/>
</dbReference>
<dbReference type="SMART" id="SM00225">
    <property type="entry name" value="BTB"/>
    <property type="match status" value="1"/>
</dbReference>
<reference evidence="3" key="1">
    <citation type="submission" date="2022-11" db="UniProtKB">
        <authorList>
            <consortium name="WormBaseParasite"/>
        </authorList>
    </citation>
    <scope>IDENTIFICATION</scope>
</reference>
<dbReference type="WBParaSite" id="PSU_v2.g15366.t1">
    <property type="protein sequence ID" value="PSU_v2.g15366.t1"/>
    <property type="gene ID" value="PSU_v2.g15366"/>
</dbReference>
<proteinExistence type="predicted"/>
<dbReference type="SUPFAM" id="SSF54695">
    <property type="entry name" value="POZ domain"/>
    <property type="match status" value="1"/>
</dbReference>
<evidence type="ECO:0000313" key="3">
    <source>
        <dbReference type="WBParaSite" id="PSU_v2.g15366.t1"/>
    </source>
</evidence>
<dbReference type="AlphaFoldDB" id="A0A914Y589"/>
<sequence>MKDILNPEKNFIENGKFKLQMKGIFFCDKSDEKQIFQTTLGQHLWERDDRDFVISVGKNGEDKTEIKIHKLILASRSPVFDAMLKAEMKEKVENRIEIVDFGVEIVEAAVDFFYDQESYVMLDLDNLIGLLQFADKYDVKDLKRKIENQLFDLLHPTNICQIVNASIISNSQMLKDICLSSMIVFHCQKVLIENLEILDKDFAFELVQKSFSSVI</sequence>
<dbReference type="PROSITE" id="PS50097">
    <property type="entry name" value="BTB"/>
    <property type="match status" value="1"/>
</dbReference>
<accession>A0A914Y589</accession>
<dbReference type="InterPro" id="IPR000210">
    <property type="entry name" value="BTB/POZ_dom"/>
</dbReference>
<dbReference type="CDD" id="cd18186">
    <property type="entry name" value="BTB_POZ_ZBTB_KLHL-like"/>
    <property type="match status" value="1"/>
</dbReference>
<evidence type="ECO:0000313" key="2">
    <source>
        <dbReference type="Proteomes" id="UP000887577"/>
    </source>
</evidence>
<dbReference type="Gene3D" id="3.30.710.10">
    <property type="entry name" value="Potassium Channel Kv1.1, Chain A"/>
    <property type="match status" value="1"/>
</dbReference>
<dbReference type="InterPro" id="IPR011333">
    <property type="entry name" value="SKP1/BTB/POZ_sf"/>
</dbReference>
<dbReference type="InterPro" id="IPR044714">
    <property type="entry name" value="AtSIBP1-like"/>
</dbReference>
<protein>
    <submittedName>
        <fullName evidence="3">BTB domain-containing protein</fullName>
    </submittedName>
</protein>
<keyword evidence="2" id="KW-1185">Reference proteome</keyword>
<dbReference type="PANTHER" id="PTHR46672:SF1">
    <property type="entry name" value="OS08G0103600 PROTEIN"/>
    <property type="match status" value="1"/>
</dbReference>
<name>A0A914Y589_9BILA</name>